<evidence type="ECO:0000313" key="3">
    <source>
        <dbReference type="EMBL" id="KAL1530001.1"/>
    </source>
</evidence>
<keyword evidence="4" id="KW-1185">Reference proteome</keyword>
<evidence type="ECO:0000313" key="4">
    <source>
        <dbReference type="Proteomes" id="UP001515480"/>
    </source>
</evidence>
<gene>
    <name evidence="3" type="ORF">AB1Y20_000927</name>
</gene>
<organism evidence="3 4">
    <name type="scientific">Prymnesium parvum</name>
    <name type="common">Toxic golden alga</name>
    <dbReference type="NCBI Taxonomy" id="97485"/>
    <lineage>
        <taxon>Eukaryota</taxon>
        <taxon>Haptista</taxon>
        <taxon>Haptophyta</taxon>
        <taxon>Prymnesiophyceae</taxon>
        <taxon>Prymnesiales</taxon>
        <taxon>Prymnesiaceae</taxon>
        <taxon>Prymnesium</taxon>
    </lineage>
</organism>
<name>A0AB34K6S2_PRYPA</name>
<feature type="chain" id="PRO_5044334168" evidence="2">
    <location>
        <begin position="16"/>
        <end position="161"/>
    </location>
</feature>
<feature type="region of interest" description="Disordered" evidence="1">
    <location>
        <begin position="17"/>
        <end position="40"/>
    </location>
</feature>
<reference evidence="3 4" key="1">
    <citation type="journal article" date="2024" name="Science">
        <title>Giant polyketide synthase enzymes in the biosynthesis of giant marine polyether toxins.</title>
        <authorList>
            <person name="Fallon T.R."/>
            <person name="Shende V.V."/>
            <person name="Wierzbicki I.H."/>
            <person name="Pendleton A.L."/>
            <person name="Watervoot N.F."/>
            <person name="Auber R.P."/>
            <person name="Gonzalez D.J."/>
            <person name="Wisecaver J.H."/>
            <person name="Moore B.S."/>
        </authorList>
    </citation>
    <scope>NUCLEOTIDE SEQUENCE [LARGE SCALE GENOMIC DNA]</scope>
    <source>
        <strain evidence="3 4">12B1</strain>
    </source>
</reference>
<evidence type="ECO:0000256" key="1">
    <source>
        <dbReference type="SAM" id="MobiDB-lite"/>
    </source>
</evidence>
<dbReference type="AlphaFoldDB" id="A0AB34K6S2"/>
<dbReference type="Proteomes" id="UP001515480">
    <property type="component" value="Unassembled WGS sequence"/>
</dbReference>
<accession>A0AB34K6S2</accession>
<comment type="caution">
    <text evidence="3">The sequence shown here is derived from an EMBL/GenBank/DDBJ whole genome shotgun (WGS) entry which is preliminary data.</text>
</comment>
<keyword evidence="2" id="KW-0732">Signal</keyword>
<protein>
    <submittedName>
        <fullName evidence="3">Uncharacterized protein</fullName>
    </submittedName>
</protein>
<sequence>MLRILVLLALRTAHAPRGPNEAYDTRARPSGTPEETDETIKSFRRMQQKVEEGSEFYQKIATKLEEWERYQKLKPGMRKVGDHSRGPWVGKKVRVLPHESRVLQTPHVGEIGEAFGFDASGRYLVRLAKSASSEPLAFHPYLLELVEEPDGHREPETKSEL</sequence>
<proteinExistence type="predicted"/>
<dbReference type="EMBL" id="JBGBPQ010000001">
    <property type="protein sequence ID" value="KAL1530001.1"/>
    <property type="molecule type" value="Genomic_DNA"/>
</dbReference>
<feature type="signal peptide" evidence="2">
    <location>
        <begin position="1"/>
        <end position="15"/>
    </location>
</feature>
<evidence type="ECO:0000256" key="2">
    <source>
        <dbReference type="SAM" id="SignalP"/>
    </source>
</evidence>